<comment type="similarity">
    <text evidence="2 5">Belongs to the RxLR effector family.</text>
</comment>
<evidence type="ECO:0000256" key="5">
    <source>
        <dbReference type="RuleBase" id="RU367124"/>
    </source>
</evidence>
<organism evidence="6 7">
    <name type="scientific">Phytophthora nicotianae P1976</name>
    <dbReference type="NCBI Taxonomy" id="1317066"/>
    <lineage>
        <taxon>Eukaryota</taxon>
        <taxon>Sar</taxon>
        <taxon>Stramenopiles</taxon>
        <taxon>Oomycota</taxon>
        <taxon>Peronosporomycetes</taxon>
        <taxon>Peronosporales</taxon>
        <taxon>Peronosporaceae</taxon>
        <taxon>Phytophthora</taxon>
    </lineage>
</organism>
<dbReference type="Pfam" id="PF16810">
    <property type="entry name" value="RXLR"/>
    <property type="match status" value="1"/>
</dbReference>
<evidence type="ECO:0000256" key="4">
    <source>
        <dbReference type="ARBA" id="ARBA00022729"/>
    </source>
</evidence>
<evidence type="ECO:0000313" key="6">
    <source>
        <dbReference type="EMBL" id="ETO68090.1"/>
    </source>
</evidence>
<comment type="domain">
    <text evidence="5">The RxLR-dEER motif acts to carry the protein into the host cell cytoplasm through binding to cell surface phosphatidylinositol-3-phosphate.</text>
</comment>
<keyword evidence="3 5" id="KW-0964">Secreted</keyword>
<accession>A0A080ZN79</accession>
<name>A0A080ZN79_PHYNI</name>
<dbReference type="InterPro" id="IPR031825">
    <property type="entry name" value="RXLR"/>
</dbReference>
<proteinExistence type="inferred from homology"/>
<evidence type="ECO:0000256" key="2">
    <source>
        <dbReference type="ARBA" id="ARBA00010400"/>
    </source>
</evidence>
<comment type="subcellular location">
    <subcellularLocation>
        <location evidence="1 5">Secreted</location>
    </subcellularLocation>
</comment>
<evidence type="ECO:0000256" key="1">
    <source>
        <dbReference type="ARBA" id="ARBA00004613"/>
    </source>
</evidence>
<evidence type="ECO:0000313" key="7">
    <source>
        <dbReference type="Proteomes" id="UP000028582"/>
    </source>
</evidence>
<comment type="function">
    <text evidence="5">Effector that suppresses plant defense responses during pathogen infection.</text>
</comment>
<dbReference type="EMBL" id="ANJA01002778">
    <property type="protein sequence ID" value="ETO68090.1"/>
    <property type="molecule type" value="Genomic_DNA"/>
</dbReference>
<dbReference type="GO" id="GO:0005576">
    <property type="term" value="C:extracellular region"/>
    <property type="evidence" value="ECO:0007669"/>
    <property type="project" value="UniProtKB-SubCell"/>
</dbReference>
<feature type="signal peptide" evidence="5">
    <location>
        <begin position="1"/>
        <end position="20"/>
    </location>
</feature>
<evidence type="ECO:0000256" key="3">
    <source>
        <dbReference type="ARBA" id="ARBA00022525"/>
    </source>
</evidence>
<sequence length="257" mass="28305">MLLNSILLLTAAALFAYCDAASPSSLTKVSAMNAPDAVKVVDAKSARFLRSKHHKETVDTEGEERAAPVGLLDDVAKKFSVSSDDFNNWLRANPALLTKVATPQLSKAEKAALEASSFTKKITQELDRTTDVQFVLNWFKRQNLKPNEALHFAKSPAQKQAYAQYLPYYLKNAKNGVKPSAVDQTELSKPALAVYKKINADPDIKRMVDWWLHTGASLQTAKASINGDTGKQAYNLYTAVHANMNFGNNRKAWGFGL</sequence>
<gene>
    <name evidence="6" type="ORF">F444_15052</name>
</gene>
<protein>
    <recommendedName>
        <fullName evidence="5">RxLR effector protein</fullName>
    </recommendedName>
</protein>
<dbReference type="Proteomes" id="UP000028582">
    <property type="component" value="Unassembled WGS sequence"/>
</dbReference>
<comment type="caution">
    <text evidence="6">The sequence shown here is derived from an EMBL/GenBank/DDBJ whole genome shotgun (WGS) entry which is preliminary data.</text>
</comment>
<dbReference type="OrthoDB" id="106578at2759"/>
<feature type="chain" id="PRO_5028522352" description="RxLR effector protein" evidence="5">
    <location>
        <begin position="21"/>
        <end position="257"/>
    </location>
</feature>
<reference evidence="6 7" key="1">
    <citation type="submission" date="2013-11" db="EMBL/GenBank/DDBJ databases">
        <title>The Genome Sequence of Phytophthora parasitica P1976.</title>
        <authorList>
            <consortium name="The Broad Institute Genomics Platform"/>
            <person name="Russ C."/>
            <person name="Tyler B."/>
            <person name="Panabieres F."/>
            <person name="Shan W."/>
            <person name="Tripathy S."/>
            <person name="Grunwald N."/>
            <person name="Machado M."/>
            <person name="Johnson C.S."/>
            <person name="Walker B."/>
            <person name="Young S."/>
            <person name="Zeng Q."/>
            <person name="Gargeya S."/>
            <person name="Fitzgerald M."/>
            <person name="Haas B."/>
            <person name="Abouelleil A."/>
            <person name="Allen A.W."/>
            <person name="Alvarado L."/>
            <person name="Arachchi H.M."/>
            <person name="Berlin A.M."/>
            <person name="Chapman S.B."/>
            <person name="Gainer-Dewar J."/>
            <person name="Goldberg J."/>
            <person name="Griggs A."/>
            <person name="Gujja S."/>
            <person name="Hansen M."/>
            <person name="Howarth C."/>
            <person name="Imamovic A."/>
            <person name="Ireland A."/>
            <person name="Larimer J."/>
            <person name="McCowan C."/>
            <person name="Murphy C."/>
            <person name="Pearson M."/>
            <person name="Poon T.W."/>
            <person name="Priest M."/>
            <person name="Roberts A."/>
            <person name="Saif S."/>
            <person name="Shea T."/>
            <person name="Sisk P."/>
            <person name="Sykes S."/>
            <person name="Wortman J."/>
            <person name="Nusbaum C."/>
            <person name="Birren B."/>
        </authorList>
    </citation>
    <scope>NUCLEOTIDE SEQUENCE [LARGE SCALE GENOMIC DNA]</scope>
    <source>
        <strain evidence="6 7">P1976</strain>
    </source>
</reference>
<dbReference type="AlphaFoldDB" id="A0A080ZN79"/>
<keyword evidence="4 5" id="KW-0732">Signal</keyword>